<feature type="transmembrane region" description="Helical" evidence="4">
    <location>
        <begin position="7"/>
        <end position="24"/>
    </location>
</feature>
<dbReference type="Gene3D" id="2.60.120.10">
    <property type="entry name" value="Jelly Rolls"/>
    <property type="match status" value="1"/>
</dbReference>
<dbReference type="EMBL" id="CP034437">
    <property type="protein sequence ID" value="AZN43214.1"/>
    <property type="molecule type" value="Genomic_DNA"/>
</dbReference>
<dbReference type="SUPFAM" id="SSF46689">
    <property type="entry name" value="Homeodomain-like"/>
    <property type="match status" value="2"/>
</dbReference>
<dbReference type="GO" id="GO:0043565">
    <property type="term" value="F:sequence-specific DNA binding"/>
    <property type="evidence" value="ECO:0007669"/>
    <property type="project" value="InterPro"/>
</dbReference>
<keyword evidence="2" id="KW-0238">DNA-binding</keyword>
<dbReference type="PANTHER" id="PTHR43280:SF28">
    <property type="entry name" value="HTH-TYPE TRANSCRIPTIONAL ACTIVATOR RHAS"/>
    <property type="match status" value="1"/>
</dbReference>
<dbReference type="SUPFAM" id="SSF51215">
    <property type="entry name" value="Regulatory protein AraC"/>
    <property type="match status" value="1"/>
</dbReference>
<dbReference type="AlphaFoldDB" id="A0A3Q8X912"/>
<dbReference type="Gene3D" id="1.10.10.60">
    <property type="entry name" value="Homeodomain-like"/>
    <property type="match status" value="2"/>
</dbReference>
<feature type="domain" description="HTH araC/xylS-type" evidence="5">
    <location>
        <begin position="215"/>
        <end position="313"/>
    </location>
</feature>
<dbReference type="SMART" id="SM00342">
    <property type="entry name" value="HTH_ARAC"/>
    <property type="match status" value="1"/>
</dbReference>
<dbReference type="InterPro" id="IPR003313">
    <property type="entry name" value="AraC-bd"/>
</dbReference>
<keyword evidence="4" id="KW-1133">Transmembrane helix</keyword>
<evidence type="ECO:0000256" key="4">
    <source>
        <dbReference type="SAM" id="Phobius"/>
    </source>
</evidence>
<dbReference type="InterPro" id="IPR037923">
    <property type="entry name" value="HTH-like"/>
</dbReference>
<dbReference type="InterPro" id="IPR018062">
    <property type="entry name" value="HTH_AraC-typ_CS"/>
</dbReference>
<name>A0A3Q8X912_9BACL</name>
<dbReference type="PROSITE" id="PS00041">
    <property type="entry name" value="HTH_ARAC_FAMILY_1"/>
    <property type="match status" value="1"/>
</dbReference>
<evidence type="ECO:0000313" key="6">
    <source>
        <dbReference type="EMBL" id="AZN43214.1"/>
    </source>
</evidence>
<dbReference type="Pfam" id="PF02311">
    <property type="entry name" value="AraC_binding"/>
    <property type="match status" value="1"/>
</dbReference>
<dbReference type="OrthoDB" id="9778008at2"/>
<dbReference type="Proteomes" id="UP000272528">
    <property type="component" value="Chromosome"/>
</dbReference>
<evidence type="ECO:0000313" key="7">
    <source>
        <dbReference type="Proteomes" id="UP000272528"/>
    </source>
</evidence>
<gene>
    <name evidence="6" type="ORF">EJC50_28650</name>
</gene>
<accession>A0A3Q8X912</accession>
<reference evidence="7" key="1">
    <citation type="submission" date="2018-12" db="EMBL/GenBank/DDBJ databases">
        <title>Genome sequence of Peanibacillus sp.</title>
        <authorList>
            <person name="Subramani G."/>
            <person name="Srinivasan S."/>
            <person name="Kim M.K."/>
        </authorList>
    </citation>
    <scope>NUCLEOTIDE SEQUENCE [LARGE SCALE GENOMIC DNA]</scope>
    <source>
        <strain evidence="7">18JY67-1</strain>
    </source>
</reference>
<dbReference type="Pfam" id="PF12833">
    <property type="entry name" value="HTH_18"/>
    <property type="match status" value="1"/>
</dbReference>
<proteinExistence type="predicted"/>
<keyword evidence="4" id="KW-0472">Membrane</keyword>
<keyword evidence="7" id="KW-1185">Reference proteome</keyword>
<evidence type="ECO:0000256" key="3">
    <source>
        <dbReference type="ARBA" id="ARBA00023163"/>
    </source>
</evidence>
<organism evidence="6 7">
    <name type="scientific">Paenibacillus albus</name>
    <dbReference type="NCBI Taxonomy" id="2495582"/>
    <lineage>
        <taxon>Bacteria</taxon>
        <taxon>Bacillati</taxon>
        <taxon>Bacillota</taxon>
        <taxon>Bacilli</taxon>
        <taxon>Bacillales</taxon>
        <taxon>Paenibacillaceae</taxon>
        <taxon>Paenibacillus</taxon>
    </lineage>
</organism>
<keyword evidence="1" id="KW-0805">Transcription regulation</keyword>
<evidence type="ECO:0000256" key="2">
    <source>
        <dbReference type="ARBA" id="ARBA00023125"/>
    </source>
</evidence>
<dbReference type="InterPro" id="IPR018060">
    <property type="entry name" value="HTH_AraC"/>
</dbReference>
<dbReference type="InterPro" id="IPR014710">
    <property type="entry name" value="RmlC-like_jellyroll"/>
</dbReference>
<keyword evidence="3" id="KW-0804">Transcription</keyword>
<dbReference type="PROSITE" id="PS01124">
    <property type="entry name" value="HTH_ARAC_FAMILY_2"/>
    <property type="match status" value="1"/>
</dbReference>
<dbReference type="KEGG" id="palb:EJC50_28650"/>
<protein>
    <submittedName>
        <fullName evidence="6">AraC family transcriptional regulator</fullName>
    </submittedName>
</protein>
<dbReference type="InterPro" id="IPR020449">
    <property type="entry name" value="Tscrpt_reg_AraC-type_HTH"/>
</dbReference>
<evidence type="ECO:0000256" key="1">
    <source>
        <dbReference type="ARBA" id="ARBA00023015"/>
    </source>
</evidence>
<dbReference type="PRINTS" id="PR00032">
    <property type="entry name" value="HTHARAC"/>
</dbReference>
<evidence type="ECO:0000259" key="5">
    <source>
        <dbReference type="PROSITE" id="PS01124"/>
    </source>
</evidence>
<keyword evidence="4" id="KW-0812">Transmembrane</keyword>
<dbReference type="InterPro" id="IPR009057">
    <property type="entry name" value="Homeodomain-like_sf"/>
</dbReference>
<sequence>MKSIHSCIIMLIINTIMIFGVGMVDINHLRENRRHGSIGLPVGIYLMDQAAGEPILDNHWHEEAEFLAVVSGEAVFQIGLSTYTAKAGDVLFIPGGELHGGYSLRGAACSYAALVFHLDWLMSQGDIATTQYLEPILRGRLVPEPHAAAETDGLAESLSGQLMQLIGMEHSEDPSKPMRLKAGLYLLLAEYVTRDAFVRREPRSSLDMYTQERLKTVLTYIDTHYARKLTIKELAAEAGMSEGHFTRVFKSFMRKTPIDYINSLRIRIAAALLADRRISIGEAALESGFDNFSYFSKMFRSVYQCTPSEYRERVELG</sequence>
<dbReference type="PANTHER" id="PTHR43280">
    <property type="entry name" value="ARAC-FAMILY TRANSCRIPTIONAL REGULATOR"/>
    <property type="match status" value="1"/>
</dbReference>
<dbReference type="GO" id="GO:0003700">
    <property type="term" value="F:DNA-binding transcription factor activity"/>
    <property type="evidence" value="ECO:0007669"/>
    <property type="project" value="InterPro"/>
</dbReference>